<evidence type="ECO:0000313" key="4">
    <source>
        <dbReference type="Proteomes" id="UP000274762"/>
    </source>
</evidence>
<dbReference type="Pfam" id="PF11239">
    <property type="entry name" value="DUF3040"/>
    <property type="match status" value="1"/>
</dbReference>
<accession>A0A495K3N7</accession>
<name>A0A315SPS0_WILMA</name>
<feature type="compositionally biased region" description="Low complexity" evidence="1">
    <location>
        <begin position="124"/>
        <end position="133"/>
    </location>
</feature>
<feature type="transmembrane region" description="Helical" evidence="2">
    <location>
        <begin position="91"/>
        <end position="112"/>
    </location>
</feature>
<comment type="caution">
    <text evidence="3">The sequence shown here is derived from an EMBL/GenBank/DDBJ whole genome shotgun (WGS) entry which is preliminary data.</text>
</comment>
<feature type="transmembrane region" description="Helical" evidence="2">
    <location>
        <begin position="66"/>
        <end position="85"/>
    </location>
</feature>
<proteinExistence type="predicted"/>
<evidence type="ECO:0000256" key="2">
    <source>
        <dbReference type="SAM" id="Phobius"/>
    </source>
</evidence>
<dbReference type="EMBL" id="RBKV01000001">
    <property type="protein sequence ID" value="RKR95032.1"/>
    <property type="molecule type" value="Genomic_DNA"/>
</dbReference>
<organism evidence="3 4">
    <name type="scientific">Williamsia marianensis</name>
    <dbReference type="NCBI Taxonomy" id="85044"/>
    <lineage>
        <taxon>Bacteria</taxon>
        <taxon>Bacillati</taxon>
        <taxon>Actinomycetota</taxon>
        <taxon>Actinomycetes</taxon>
        <taxon>Mycobacteriales</taxon>
        <taxon>Nocardiaceae</taxon>
        <taxon>Williamsia</taxon>
    </lineage>
</organism>
<evidence type="ECO:0000256" key="1">
    <source>
        <dbReference type="SAM" id="MobiDB-lite"/>
    </source>
</evidence>
<reference evidence="3 4" key="1">
    <citation type="submission" date="2018-10" db="EMBL/GenBank/DDBJ databases">
        <title>Sequencing the genomes of 1000 actinobacteria strains.</title>
        <authorList>
            <person name="Klenk H.-P."/>
        </authorList>
    </citation>
    <scope>NUCLEOTIDE SEQUENCE [LARGE SCALE GENOMIC DNA]</scope>
    <source>
        <strain evidence="3 4">DSM 44343</strain>
    </source>
</reference>
<keyword evidence="2" id="KW-0812">Transmembrane</keyword>
<accession>A0A315SPS0</accession>
<dbReference type="Proteomes" id="UP000274762">
    <property type="component" value="Unassembled WGS sequence"/>
</dbReference>
<dbReference type="InterPro" id="IPR021401">
    <property type="entry name" value="DUF3040"/>
</dbReference>
<gene>
    <name evidence="3" type="ORF">DFJ75_1840</name>
</gene>
<keyword evidence="2" id="KW-1133">Transmembrane helix</keyword>
<evidence type="ECO:0000313" key="3">
    <source>
        <dbReference type="EMBL" id="RKR95032.1"/>
    </source>
</evidence>
<protein>
    <submittedName>
        <fullName evidence="3">DUF3040 family protein</fullName>
    </submittedName>
</protein>
<sequence>MDSGNRNLPPREPYRNHVLKEGRVPLSEHEQRMLEQIENALYAEDPKFASNVRSRRFGGSTARRRLQASVLFLVGLFLLIGGVVVEVRLGGFPIISLIGFLVMFGAGLLALWGSRAGSTPTRDAAAGPQSPRGGSSGREQRGRKFSERMEERFNRRFEEE</sequence>
<dbReference type="AlphaFoldDB" id="A0A315SPS0"/>
<feature type="region of interest" description="Disordered" evidence="1">
    <location>
        <begin position="119"/>
        <end position="160"/>
    </location>
</feature>
<feature type="compositionally biased region" description="Basic and acidic residues" evidence="1">
    <location>
        <begin position="138"/>
        <end position="160"/>
    </location>
</feature>
<keyword evidence="2" id="KW-0472">Membrane</keyword>